<evidence type="ECO:0000256" key="13">
    <source>
        <dbReference type="SAM" id="MobiDB-lite"/>
    </source>
</evidence>
<dbReference type="CDD" id="cd01093">
    <property type="entry name" value="CRIB_PAK_like"/>
    <property type="match status" value="1"/>
</dbReference>
<evidence type="ECO:0000256" key="3">
    <source>
        <dbReference type="ARBA" id="ARBA00012513"/>
    </source>
</evidence>
<feature type="region of interest" description="Disordered" evidence="13">
    <location>
        <begin position="905"/>
        <end position="1055"/>
    </location>
</feature>
<dbReference type="EMBL" id="CP042188">
    <property type="protein sequence ID" value="QDS70239.1"/>
    <property type="molecule type" value="Genomic_DNA"/>
</dbReference>
<sequence>MNARPRSLEAEKQSSHSPTEDGSRFKEEHGSSDSNSEAEEAAASKEKATATDGAPPDGGLMAWLQVVGAFFLFMNSWGLVNTFGEFQTFYKGGLLSNLDNSSIAWIGSIRAFILLGSPILYGPIFDLGHPRLLVAAGSLVLVFGIMMTSLCSTLWQLILAQGVCVGLGSGAFFLTAVATIPTYFTSKRSLAIGITASGSSIGGIIYPIFFAKVEPQLGFPWTVRCIGFIVLGTSIVPCLTIKMRIPPKGRRAVFNHHILKEISFDLWSLAWFFGSMGLYIPYFFIEQYATNVTLLSRDVALYTLTAINAASIFGRIIPGLVADRMEDPLLILLSCTGCSTVLVFCWIAIRSSEAGLFVFCVLYGFFSGAFVSLSTPVTVTLATSMQDIGTRLGMFNFIGALGILVGNPVAGAIVESSWVGTQIFCGVTCLLAFGLSGYDDESGWLTDARYHRLRDIRPSHEFVVARTSEYHHPITFPRFLDTDHEKHNYARKDDNRVVDEQKTRGDGNMSSSNPQLYSAGQFMNPGPAPRPPTDRSRPPLSLTPSVSQLPGSVSQLSLSQPNTAGASQTSLLQRSQTEKSSGGTYAVVKDGWAKIKDEGGLFKAFVWNDRYLVLREFQLDFMKSNSASKVASTIQLRDVVNITRSENQPYSFEITRNSNPSSGASPPRDGPTKVTICKVETDDEVYSWIDSIYQRCPSMGGVSNPTNFTHRVHVGFDPVSGAFVGLPQEWERLLTASAITKEDYQRHPEAVVEVLNFYTEKMMKRADEPQMYSSLTPTPSVADQNNKQLGYGGSGSSIAPPRQAPQQAFQRQESFQTGNPNYSPVNEKGGFRREDEQQQLRQRQEDELRRRTEADNRRREQERREQERREQAEQASYNAGLPKTRTPLAQQEIGGGYVDDRKVTASAQPDRYNPSRPPPSTPAASRAQQQQTQSMRQQQQQPPSMTAQRQAPTAPKVNGSPGSYSQSQQMKQQQQQQSNGSRQPQPSPQKYAGQNGAPLARQQTPTQQQTRIPAATAPKPLNVQAKQPTAATDAVKKAEQALTRKEEGGGRKEVRMSSMTEAEVMIKLREVVSKERPLDSYNKQKKIGQGASGSVYVARIRENATSPMARKIIREQGPKAQVAIKQMDLRNQPRKELIVNEIIVMKESRHDNIVNFLDAFLQEEQSELWVVMEFMEGGALTDVIDNNPTITEDQIATVCLETCKGLSHLHAQNIIHRDIKSDNVLLDARGNVKITDFGFCAKLTEQRNKRATMVGTPYWMAPEVVKQKEYGSKVDIWSLGIMAIEMIESEPPYLNEEPLKALYLIATHGTPRLKKPEKLSKELKAFLSVCLCVDVKSRATADELIMHDFLKTGCPRESLARLLAFRNKGGH</sequence>
<feature type="transmembrane region" description="Helical" evidence="14">
    <location>
        <begin position="221"/>
        <end position="241"/>
    </location>
</feature>
<dbReference type="GO" id="GO:0005524">
    <property type="term" value="F:ATP binding"/>
    <property type="evidence" value="ECO:0007669"/>
    <property type="project" value="UniProtKB-UniRule"/>
</dbReference>
<feature type="binding site" evidence="12">
    <location>
        <position position="1111"/>
    </location>
    <ligand>
        <name>ATP</name>
        <dbReference type="ChEBI" id="CHEBI:30616"/>
    </ligand>
</feature>
<proteinExistence type="inferred from homology"/>
<dbReference type="InterPro" id="IPR011701">
    <property type="entry name" value="MFS"/>
</dbReference>
<dbReference type="GO" id="GO:0016020">
    <property type="term" value="C:membrane"/>
    <property type="evidence" value="ECO:0007669"/>
    <property type="project" value="UniProtKB-SubCell"/>
</dbReference>
<dbReference type="PANTHER" id="PTHR45832">
    <property type="entry name" value="SERINE/THREONINE-PROTEIN KINASE SAMKA-RELATED-RELATED"/>
    <property type="match status" value="1"/>
</dbReference>
<dbReference type="InterPro" id="IPR008271">
    <property type="entry name" value="Ser/Thr_kinase_AS"/>
</dbReference>
<dbReference type="PROSITE" id="PS50108">
    <property type="entry name" value="CRIB"/>
    <property type="match status" value="1"/>
</dbReference>
<dbReference type="Pfam" id="PF00786">
    <property type="entry name" value="PBD"/>
    <property type="match status" value="1"/>
</dbReference>
<keyword evidence="14" id="KW-1133">Transmembrane helix</keyword>
<comment type="catalytic activity">
    <reaction evidence="11">
        <text>L-seryl-[protein] + ATP = O-phospho-L-seryl-[protein] + ADP + H(+)</text>
        <dbReference type="Rhea" id="RHEA:17989"/>
        <dbReference type="Rhea" id="RHEA-COMP:9863"/>
        <dbReference type="Rhea" id="RHEA-COMP:11604"/>
        <dbReference type="ChEBI" id="CHEBI:15378"/>
        <dbReference type="ChEBI" id="CHEBI:29999"/>
        <dbReference type="ChEBI" id="CHEBI:30616"/>
        <dbReference type="ChEBI" id="CHEBI:83421"/>
        <dbReference type="ChEBI" id="CHEBI:456216"/>
        <dbReference type="EC" id="2.7.11.1"/>
    </reaction>
</comment>
<feature type="domain" description="CRIB" evidence="17">
    <location>
        <begin position="702"/>
        <end position="715"/>
    </location>
</feature>
<dbReference type="SMART" id="SM00285">
    <property type="entry name" value="PBD"/>
    <property type="match status" value="1"/>
</dbReference>
<keyword evidence="8" id="KW-0418">Kinase</keyword>
<dbReference type="GO" id="GO:0022857">
    <property type="term" value="F:transmembrane transporter activity"/>
    <property type="evidence" value="ECO:0007669"/>
    <property type="project" value="InterPro"/>
</dbReference>
<feature type="domain" description="Protein kinase" evidence="16">
    <location>
        <begin position="1081"/>
        <end position="1350"/>
    </location>
</feature>
<evidence type="ECO:0000256" key="7">
    <source>
        <dbReference type="ARBA" id="ARBA00022741"/>
    </source>
</evidence>
<dbReference type="PANTHER" id="PTHR45832:SF22">
    <property type="entry name" value="SERINE_THREONINE-PROTEIN KINASE SAMKA-RELATED"/>
    <property type="match status" value="1"/>
</dbReference>
<evidence type="ECO:0000256" key="2">
    <source>
        <dbReference type="ARBA" id="ARBA00008874"/>
    </source>
</evidence>
<evidence type="ECO:0000259" key="16">
    <source>
        <dbReference type="PROSITE" id="PS50011"/>
    </source>
</evidence>
<dbReference type="OrthoDB" id="248923at2759"/>
<feature type="compositionally biased region" description="Low complexity" evidence="13">
    <location>
        <begin position="963"/>
        <end position="984"/>
    </location>
</feature>
<feature type="region of interest" description="Disordered" evidence="13">
    <location>
        <begin position="1"/>
        <end position="54"/>
    </location>
</feature>
<feature type="compositionally biased region" description="Low complexity" evidence="13">
    <location>
        <begin position="997"/>
        <end position="1018"/>
    </location>
</feature>
<gene>
    <name evidence="18" type="ORF">FKW77_007201</name>
</gene>
<dbReference type="Pfam" id="PF00069">
    <property type="entry name" value="Pkinase"/>
    <property type="match status" value="1"/>
</dbReference>
<dbReference type="SUPFAM" id="SSF50729">
    <property type="entry name" value="PH domain-like"/>
    <property type="match status" value="1"/>
</dbReference>
<dbReference type="Gene3D" id="3.90.810.10">
    <property type="entry name" value="CRIB domain"/>
    <property type="match status" value="1"/>
</dbReference>
<feature type="compositionally biased region" description="Basic and acidic residues" evidence="13">
    <location>
        <begin position="829"/>
        <end position="872"/>
    </location>
</feature>
<dbReference type="FunFam" id="1.10.510.10:FF:000139">
    <property type="entry name" value="Non-specific serine/threonine protein kinase"/>
    <property type="match status" value="1"/>
</dbReference>
<dbReference type="InterPro" id="IPR051931">
    <property type="entry name" value="PAK3-like"/>
</dbReference>
<evidence type="ECO:0000256" key="11">
    <source>
        <dbReference type="ARBA" id="ARBA00048679"/>
    </source>
</evidence>
<dbReference type="InterPro" id="IPR036259">
    <property type="entry name" value="MFS_trans_sf"/>
</dbReference>
<feature type="compositionally biased region" description="Polar residues" evidence="13">
    <location>
        <begin position="508"/>
        <end position="518"/>
    </location>
</feature>
<feature type="compositionally biased region" description="Basic and acidic residues" evidence="13">
    <location>
        <begin position="1034"/>
        <end position="1055"/>
    </location>
</feature>
<feature type="transmembrane region" description="Helical" evidence="14">
    <location>
        <begin position="62"/>
        <end position="83"/>
    </location>
</feature>
<evidence type="ECO:0000313" key="18">
    <source>
        <dbReference type="EMBL" id="QDS70239.1"/>
    </source>
</evidence>
<feature type="transmembrane region" description="Helical" evidence="14">
    <location>
        <begin position="103"/>
        <end position="125"/>
    </location>
</feature>
<dbReference type="CDD" id="cd17352">
    <property type="entry name" value="MFS_MCT_SLC16"/>
    <property type="match status" value="1"/>
</dbReference>
<comment type="similarity">
    <text evidence="2">Belongs to the protein kinase superfamily. STE Ser/Thr protein kinase family. STE20 subfamily.</text>
</comment>
<keyword evidence="19" id="KW-1185">Reference proteome</keyword>
<keyword evidence="14" id="KW-0812">Transmembrane</keyword>
<evidence type="ECO:0000313" key="19">
    <source>
        <dbReference type="Proteomes" id="UP000316270"/>
    </source>
</evidence>
<dbReference type="PROSITE" id="PS50011">
    <property type="entry name" value="PROTEIN_KINASE_DOM"/>
    <property type="match status" value="1"/>
</dbReference>
<dbReference type="CDD" id="cd06614">
    <property type="entry name" value="STKc_PAK"/>
    <property type="match status" value="1"/>
</dbReference>
<evidence type="ECO:0000256" key="14">
    <source>
        <dbReference type="SAM" id="Phobius"/>
    </source>
</evidence>
<feature type="domain" description="PH" evidence="15">
    <location>
        <begin position="586"/>
        <end position="697"/>
    </location>
</feature>
<feature type="transmembrane region" description="Helical" evidence="14">
    <location>
        <begin position="299"/>
        <end position="317"/>
    </location>
</feature>
<keyword evidence="6" id="KW-0808">Transferase</keyword>
<reference evidence="18 19" key="1">
    <citation type="submission" date="2019-07" db="EMBL/GenBank/DDBJ databases">
        <title>Finished genome of Venturia effusa.</title>
        <authorList>
            <person name="Young C.A."/>
            <person name="Cox M.P."/>
            <person name="Ganley A.R.D."/>
            <person name="David W.J."/>
        </authorList>
    </citation>
    <scope>NUCLEOTIDE SEQUENCE [LARGE SCALE GENOMIC DNA]</scope>
    <source>
        <strain evidence="19">albino</strain>
    </source>
</reference>
<keyword evidence="14" id="KW-0472">Membrane</keyword>
<dbReference type="PROSITE" id="PS50003">
    <property type="entry name" value="PH_DOMAIN"/>
    <property type="match status" value="1"/>
</dbReference>
<dbReference type="InterPro" id="IPR011993">
    <property type="entry name" value="PH-like_dom_sf"/>
</dbReference>
<feature type="compositionally biased region" description="Basic and acidic residues" evidence="13">
    <location>
        <begin position="487"/>
        <end position="505"/>
    </location>
</feature>
<dbReference type="SUPFAM" id="SSF103473">
    <property type="entry name" value="MFS general substrate transporter"/>
    <property type="match status" value="1"/>
</dbReference>
<dbReference type="Gene3D" id="1.10.510.10">
    <property type="entry name" value="Transferase(Phosphotransferase) domain 1"/>
    <property type="match status" value="1"/>
</dbReference>
<dbReference type="Pfam" id="PF00169">
    <property type="entry name" value="PH"/>
    <property type="match status" value="1"/>
</dbReference>
<feature type="transmembrane region" description="Helical" evidence="14">
    <location>
        <begin position="132"/>
        <end position="150"/>
    </location>
</feature>
<feature type="compositionally biased region" description="Polar residues" evidence="13">
    <location>
        <begin position="813"/>
        <end position="824"/>
    </location>
</feature>
<feature type="transmembrane region" description="Helical" evidence="14">
    <location>
        <begin position="355"/>
        <end position="382"/>
    </location>
</feature>
<dbReference type="SUPFAM" id="SSF56112">
    <property type="entry name" value="Protein kinase-like (PK-like)"/>
    <property type="match status" value="1"/>
</dbReference>
<dbReference type="Proteomes" id="UP000316270">
    <property type="component" value="Chromosome 4"/>
</dbReference>
<dbReference type="GO" id="GO:0004674">
    <property type="term" value="F:protein serine/threonine kinase activity"/>
    <property type="evidence" value="ECO:0007669"/>
    <property type="project" value="UniProtKB-KW"/>
</dbReference>
<dbReference type="InterPro" id="IPR017441">
    <property type="entry name" value="Protein_kinase_ATP_BS"/>
</dbReference>
<comment type="subcellular location">
    <subcellularLocation>
        <location evidence="1">Membrane</location>
        <topology evidence="1">Multi-pass membrane protein</topology>
    </subcellularLocation>
</comment>
<dbReference type="PROSITE" id="PS00107">
    <property type="entry name" value="PROTEIN_KINASE_ATP"/>
    <property type="match status" value="1"/>
</dbReference>
<comment type="catalytic activity">
    <reaction evidence="10">
        <text>L-threonyl-[protein] + ATP = O-phospho-L-threonyl-[protein] + ADP + H(+)</text>
        <dbReference type="Rhea" id="RHEA:46608"/>
        <dbReference type="Rhea" id="RHEA-COMP:11060"/>
        <dbReference type="Rhea" id="RHEA-COMP:11605"/>
        <dbReference type="ChEBI" id="CHEBI:15378"/>
        <dbReference type="ChEBI" id="CHEBI:30013"/>
        <dbReference type="ChEBI" id="CHEBI:30616"/>
        <dbReference type="ChEBI" id="CHEBI:61977"/>
        <dbReference type="ChEBI" id="CHEBI:456216"/>
        <dbReference type="EC" id="2.7.11.1"/>
    </reaction>
</comment>
<dbReference type="Gene3D" id="3.30.200.20">
    <property type="entry name" value="Phosphorylase Kinase, domain 1"/>
    <property type="match status" value="1"/>
</dbReference>
<name>A0A517L3M5_9PEZI</name>
<accession>A0A517L3M5</accession>
<protein>
    <recommendedName>
        <fullName evidence="3">non-specific serine/threonine protein kinase</fullName>
        <ecNumber evidence="3">2.7.11.1</ecNumber>
    </recommendedName>
</protein>
<evidence type="ECO:0000256" key="10">
    <source>
        <dbReference type="ARBA" id="ARBA00047899"/>
    </source>
</evidence>
<feature type="compositionally biased region" description="Polar residues" evidence="13">
    <location>
        <begin position="771"/>
        <end position="788"/>
    </location>
</feature>
<evidence type="ECO:0000259" key="17">
    <source>
        <dbReference type="PROSITE" id="PS50108"/>
    </source>
</evidence>
<feature type="transmembrane region" description="Helical" evidence="14">
    <location>
        <begin position="190"/>
        <end position="209"/>
    </location>
</feature>
<feature type="compositionally biased region" description="Basic and acidic residues" evidence="13">
    <location>
        <begin position="1"/>
        <end position="31"/>
    </location>
</feature>
<evidence type="ECO:0000256" key="8">
    <source>
        <dbReference type="ARBA" id="ARBA00022777"/>
    </source>
</evidence>
<evidence type="ECO:0000256" key="6">
    <source>
        <dbReference type="ARBA" id="ARBA00022679"/>
    </source>
</evidence>
<dbReference type="GO" id="GO:0106310">
    <property type="term" value="F:protein serine kinase activity"/>
    <property type="evidence" value="ECO:0007669"/>
    <property type="project" value="RHEA"/>
</dbReference>
<evidence type="ECO:0000259" key="15">
    <source>
        <dbReference type="PROSITE" id="PS50003"/>
    </source>
</evidence>
<dbReference type="InterPro" id="IPR000095">
    <property type="entry name" value="CRIB_dom"/>
</dbReference>
<evidence type="ECO:0000256" key="9">
    <source>
        <dbReference type="ARBA" id="ARBA00022840"/>
    </source>
</evidence>
<feature type="transmembrane region" description="Helical" evidence="14">
    <location>
        <begin position="262"/>
        <end position="284"/>
    </location>
</feature>
<dbReference type="PROSITE" id="PS00108">
    <property type="entry name" value="PROTEIN_KINASE_ST"/>
    <property type="match status" value="1"/>
</dbReference>
<evidence type="ECO:0000256" key="1">
    <source>
        <dbReference type="ARBA" id="ARBA00004141"/>
    </source>
</evidence>
<dbReference type="InterPro" id="IPR000719">
    <property type="entry name" value="Prot_kinase_dom"/>
</dbReference>
<keyword evidence="5" id="KW-0723">Serine/threonine-protein kinase</keyword>
<dbReference type="Pfam" id="PF07690">
    <property type="entry name" value="MFS_1"/>
    <property type="match status" value="1"/>
</dbReference>
<feature type="region of interest" description="Disordered" evidence="13">
    <location>
        <begin position="769"/>
        <end position="887"/>
    </location>
</feature>
<feature type="transmembrane region" description="Helical" evidence="14">
    <location>
        <begin position="329"/>
        <end position="349"/>
    </location>
</feature>
<feature type="compositionally biased region" description="Low complexity" evidence="13">
    <location>
        <begin position="922"/>
        <end position="950"/>
    </location>
</feature>
<dbReference type="SMART" id="SM00233">
    <property type="entry name" value="PH"/>
    <property type="match status" value="1"/>
</dbReference>
<organism evidence="18 19">
    <name type="scientific">Venturia effusa</name>
    <dbReference type="NCBI Taxonomy" id="50376"/>
    <lineage>
        <taxon>Eukaryota</taxon>
        <taxon>Fungi</taxon>
        <taxon>Dikarya</taxon>
        <taxon>Ascomycota</taxon>
        <taxon>Pezizomycotina</taxon>
        <taxon>Dothideomycetes</taxon>
        <taxon>Pleosporomycetidae</taxon>
        <taxon>Venturiales</taxon>
        <taxon>Venturiaceae</taxon>
        <taxon>Venturia</taxon>
    </lineage>
</organism>
<feature type="compositionally biased region" description="Polar residues" evidence="13">
    <location>
        <begin position="542"/>
        <end position="583"/>
    </location>
</feature>
<dbReference type="InterPro" id="IPR001849">
    <property type="entry name" value="PH_domain"/>
</dbReference>
<dbReference type="Gene3D" id="1.20.1250.20">
    <property type="entry name" value="MFS general substrate transporter like domains"/>
    <property type="match status" value="2"/>
</dbReference>
<dbReference type="STRING" id="50376.A0A517L3M5"/>
<dbReference type="SMART" id="SM00220">
    <property type="entry name" value="S_TKc"/>
    <property type="match status" value="1"/>
</dbReference>
<feature type="transmembrane region" description="Helical" evidence="14">
    <location>
        <begin position="394"/>
        <end position="414"/>
    </location>
</feature>
<dbReference type="InterPro" id="IPR036936">
    <property type="entry name" value="CRIB_dom_sf"/>
</dbReference>
<feature type="region of interest" description="Disordered" evidence="13">
    <location>
        <begin position="651"/>
        <end position="673"/>
    </location>
</feature>
<keyword evidence="4" id="KW-0589">Pheromone response</keyword>
<dbReference type="InterPro" id="IPR011009">
    <property type="entry name" value="Kinase-like_dom_sf"/>
</dbReference>
<feature type="region of interest" description="Disordered" evidence="13">
    <location>
        <begin position="487"/>
        <end position="583"/>
    </location>
</feature>
<evidence type="ECO:0000256" key="5">
    <source>
        <dbReference type="ARBA" id="ARBA00022527"/>
    </source>
</evidence>
<feature type="transmembrane region" description="Helical" evidence="14">
    <location>
        <begin position="156"/>
        <end position="178"/>
    </location>
</feature>
<dbReference type="EC" id="2.7.11.1" evidence="3"/>
<dbReference type="InterPro" id="IPR033923">
    <property type="entry name" value="PAK_BD"/>
</dbReference>
<dbReference type="CDD" id="cd13279">
    <property type="entry name" value="PH_Cla4_Ste20"/>
    <property type="match status" value="1"/>
</dbReference>
<keyword evidence="9 12" id="KW-0067">ATP-binding</keyword>
<keyword evidence="7 12" id="KW-0547">Nucleotide-binding</keyword>
<feature type="compositionally biased region" description="Low complexity" evidence="13">
    <location>
        <begin position="799"/>
        <end position="812"/>
    </location>
</feature>
<dbReference type="Gene3D" id="2.30.29.30">
    <property type="entry name" value="Pleckstrin-homology domain (PH domain)/Phosphotyrosine-binding domain (PTB)"/>
    <property type="match status" value="1"/>
</dbReference>
<feature type="compositionally biased region" description="Polar residues" evidence="13">
    <location>
        <begin position="651"/>
        <end position="664"/>
    </location>
</feature>
<evidence type="ECO:0000256" key="12">
    <source>
        <dbReference type="PROSITE-ProRule" id="PRU10141"/>
    </source>
</evidence>
<dbReference type="FunFam" id="3.30.200.20:FF:000535">
    <property type="entry name" value="Non-specific serine/threonine protein kinase"/>
    <property type="match status" value="1"/>
</dbReference>
<dbReference type="FunFam" id="3.90.810.10:FF:000005">
    <property type="entry name" value="Non-specific serine/threonine protein kinase"/>
    <property type="match status" value="1"/>
</dbReference>
<evidence type="ECO:0000256" key="4">
    <source>
        <dbReference type="ARBA" id="ARBA00022507"/>
    </source>
</evidence>
<dbReference type="GO" id="GO:0019236">
    <property type="term" value="P:response to pheromone"/>
    <property type="evidence" value="ECO:0007669"/>
    <property type="project" value="UniProtKB-KW"/>
</dbReference>